<reference evidence="6" key="1">
    <citation type="journal article" date="2014" name="PLoS ONE">
        <title>Transcriptome-Based Identification of ABC Transporters in the Western Tarnished Plant Bug Lygus hesperus.</title>
        <authorList>
            <person name="Hull J.J."/>
            <person name="Chaney K."/>
            <person name="Geib S.M."/>
            <person name="Fabrick J.A."/>
            <person name="Brent C.S."/>
            <person name="Walsh D."/>
            <person name="Lavine L.C."/>
        </authorList>
    </citation>
    <scope>NUCLEOTIDE SEQUENCE</scope>
</reference>
<dbReference type="InterPro" id="IPR027417">
    <property type="entry name" value="P-loop_NTPase"/>
</dbReference>
<dbReference type="AlphaFoldDB" id="A0A0A9Z827"/>
<evidence type="ECO:0000256" key="3">
    <source>
        <dbReference type="ARBA" id="ARBA00023134"/>
    </source>
</evidence>
<dbReference type="Gene3D" id="3.40.50.300">
    <property type="entry name" value="P-loop containing nucleotide triphosphate hydrolases"/>
    <property type="match status" value="1"/>
</dbReference>
<dbReference type="GO" id="GO:0003924">
    <property type="term" value="F:GTPase activity"/>
    <property type="evidence" value="ECO:0007669"/>
    <property type="project" value="InterPro"/>
</dbReference>
<evidence type="ECO:0000256" key="5">
    <source>
        <dbReference type="ARBA" id="ARBA00023289"/>
    </source>
</evidence>
<dbReference type="InterPro" id="IPR050305">
    <property type="entry name" value="Small_GTPase_Rab"/>
</dbReference>
<evidence type="ECO:0000256" key="4">
    <source>
        <dbReference type="ARBA" id="ARBA00023288"/>
    </source>
</evidence>
<sequence length="162" mass="18213">MNPDYDFLFKLLLIGDSGVGKSCLLLRFADDLYSESYISTIGVDFKIRTIQLDDKIIKLQIWDTAGQERFRTITSSYYRGAHGIIVVYDLTEAESFASLKNWLEEVDRFACPNVSKLIVGNKCDMTSKRAVDVETAESFSEAQGIPFVETSAKNTSTSRRPS</sequence>
<dbReference type="SUPFAM" id="SSF52540">
    <property type="entry name" value="P-loop containing nucleoside triphosphate hydrolases"/>
    <property type="match status" value="1"/>
</dbReference>
<protein>
    <submittedName>
        <fullName evidence="6">Ras-related protein Rab-1A</fullName>
    </submittedName>
</protein>
<organism evidence="6">
    <name type="scientific">Lygus hesperus</name>
    <name type="common">Western plant bug</name>
    <dbReference type="NCBI Taxonomy" id="30085"/>
    <lineage>
        <taxon>Eukaryota</taxon>
        <taxon>Metazoa</taxon>
        <taxon>Ecdysozoa</taxon>
        <taxon>Arthropoda</taxon>
        <taxon>Hexapoda</taxon>
        <taxon>Insecta</taxon>
        <taxon>Pterygota</taxon>
        <taxon>Neoptera</taxon>
        <taxon>Paraneoptera</taxon>
        <taxon>Hemiptera</taxon>
        <taxon>Heteroptera</taxon>
        <taxon>Panheteroptera</taxon>
        <taxon>Cimicomorpha</taxon>
        <taxon>Miridae</taxon>
        <taxon>Mirini</taxon>
        <taxon>Lygus</taxon>
    </lineage>
</organism>
<evidence type="ECO:0000313" key="7">
    <source>
        <dbReference type="EMBL" id="JAG50723.1"/>
    </source>
</evidence>
<name>A0A0A9Z827_LYGHE</name>
<dbReference type="SMART" id="SM00173">
    <property type="entry name" value="RAS"/>
    <property type="match status" value="1"/>
</dbReference>
<accession>A0A0A9Z827</accession>
<evidence type="ECO:0000313" key="6">
    <source>
        <dbReference type="EMBL" id="JAG41392.1"/>
    </source>
</evidence>
<dbReference type="EMBL" id="GBHO01002212">
    <property type="protein sequence ID" value="JAG41392.1"/>
    <property type="molecule type" value="Transcribed_RNA"/>
</dbReference>
<gene>
    <name evidence="6" type="primary">Rab1A</name>
    <name evidence="6" type="ORF">CM83_98932</name>
</gene>
<dbReference type="PROSITE" id="PS51419">
    <property type="entry name" value="RAB"/>
    <property type="match status" value="1"/>
</dbReference>
<comment type="similarity">
    <text evidence="1">Belongs to the small GTPase superfamily. Rab family.</text>
</comment>
<dbReference type="FunFam" id="3.40.50.300:FF:001447">
    <property type="entry name" value="Ras-related protein Rab-1B"/>
    <property type="match status" value="1"/>
</dbReference>
<keyword evidence="3" id="KW-0342">GTP-binding</keyword>
<dbReference type="PROSITE" id="PS51421">
    <property type="entry name" value="RAS"/>
    <property type="match status" value="1"/>
</dbReference>
<dbReference type="EMBL" id="GBRD01015103">
    <property type="protein sequence ID" value="JAG50723.1"/>
    <property type="molecule type" value="Transcribed_RNA"/>
</dbReference>
<reference evidence="7" key="3">
    <citation type="submission" date="2014-09" db="EMBL/GenBank/DDBJ databases">
        <authorList>
            <person name="Magalhaes I.L.F."/>
            <person name="Oliveira U."/>
            <person name="Santos F.R."/>
            <person name="Vidigal T.H.D.A."/>
            <person name="Brescovit A.D."/>
            <person name="Santos A.J."/>
        </authorList>
    </citation>
    <scope>NUCLEOTIDE SEQUENCE</scope>
</reference>
<dbReference type="NCBIfam" id="TIGR00231">
    <property type="entry name" value="small_GTP"/>
    <property type="match status" value="1"/>
</dbReference>
<dbReference type="InterPro" id="IPR001806">
    <property type="entry name" value="Small_GTPase"/>
</dbReference>
<proteinExistence type="inferred from homology"/>
<dbReference type="GO" id="GO:0005525">
    <property type="term" value="F:GTP binding"/>
    <property type="evidence" value="ECO:0007669"/>
    <property type="project" value="UniProtKB-KW"/>
</dbReference>
<dbReference type="SMART" id="SM00174">
    <property type="entry name" value="RHO"/>
    <property type="match status" value="1"/>
</dbReference>
<dbReference type="InterPro" id="IPR005225">
    <property type="entry name" value="Small_GTP-bd"/>
</dbReference>
<evidence type="ECO:0000256" key="1">
    <source>
        <dbReference type="ARBA" id="ARBA00006270"/>
    </source>
</evidence>
<reference evidence="6" key="2">
    <citation type="submission" date="2014-07" db="EMBL/GenBank/DDBJ databases">
        <authorList>
            <person name="Hull J."/>
        </authorList>
    </citation>
    <scope>NUCLEOTIDE SEQUENCE</scope>
</reference>
<evidence type="ECO:0000256" key="2">
    <source>
        <dbReference type="ARBA" id="ARBA00022741"/>
    </source>
</evidence>
<keyword evidence="4" id="KW-0449">Lipoprotein</keyword>
<dbReference type="Pfam" id="PF00071">
    <property type="entry name" value="Ras"/>
    <property type="match status" value="1"/>
</dbReference>
<keyword evidence="5" id="KW-0636">Prenylation</keyword>
<dbReference type="PANTHER" id="PTHR47980">
    <property type="entry name" value="LD44762P"/>
    <property type="match status" value="1"/>
</dbReference>
<dbReference type="PRINTS" id="PR00449">
    <property type="entry name" value="RASTRNSFRMNG"/>
</dbReference>
<dbReference type="SMART" id="SM00175">
    <property type="entry name" value="RAB"/>
    <property type="match status" value="1"/>
</dbReference>
<keyword evidence="2" id="KW-0547">Nucleotide-binding</keyword>